<dbReference type="Proteomes" id="UP000549394">
    <property type="component" value="Unassembled WGS sequence"/>
</dbReference>
<dbReference type="FunFam" id="3.40.50.720:FF:000244">
    <property type="entry name" value="quinone oxidoreductase"/>
    <property type="match status" value="1"/>
</dbReference>
<dbReference type="InterPro" id="IPR013154">
    <property type="entry name" value="ADH-like_N"/>
</dbReference>
<dbReference type="Pfam" id="PF00107">
    <property type="entry name" value="ADH_zinc_N"/>
    <property type="match status" value="1"/>
</dbReference>
<comment type="subcellular location">
    <subcellularLocation>
        <location evidence="1">Cytoplasm</location>
    </subcellularLocation>
</comment>
<protein>
    <submittedName>
        <fullName evidence="8">DgyrCDS1954</fullName>
    </submittedName>
</protein>
<dbReference type="SUPFAM" id="SSF51735">
    <property type="entry name" value="NAD(P)-binding Rossmann-fold domains"/>
    <property type="match status" value="1"/>
</dbReference>
<dbReference type="Gene3D" id="3.40.50.720">
    <property type="entry name" value="NAD(P)-binding Rossmann-like Domain"/>
    <property type="match status" value="1"/>
</dbReference>
<evidence type="ECO:0000259" key="7">
    <source>
        <dbReference type="SMART" id="SM00829"/>
    </source>
</evidence>
<keyword evidence="4" id="KW-0521">NADP</keyword>
<comment type="caution">
    <text evidence="8">The sequence shown here is derived from an EMBL/GenBank/DDBJ whole genome shotgun (WGS) entry which is preliminary data.</text>
</comment>
<dbReference type="InterPro" id="IPR011032">
    <property type="entry name" value="GroES-like_sf"/>
</dbReference>
<comment type="similarity">
    <text evidence="2">Belongs to the zinc-containing alcohol dehydrogenase family. Quinone oxidoreductase subfamily.</text>
</comment>
<organism evidence="8 9">
    <name type="scientific">Dimorphilus gyrociliatus</name>
    <dbReference type="NCBI Taxonomy" id="2664684"/>
    <lineage>
        <taxon>Eukaryota</taxon>
        <taxon>Metazoa</taxon>
        <taxon>Spiralia</taxon>
        <taxon>Lophotrochozoa</taxon>
        <taxon>Annelida</taxon>
        <taxon>Polychaeta</taxon>
        <taxon>Polychaeta incertae sedis</taxon>
        <taxon>Dinophilidae</taxon>
        <taxon>Dimorphilus</taxon>
    </lineage>
</organism>
<dbReference type="OrthoDB" id="3941538at2759"/>
<evidence type="ECO:0000256" key="3">
    <source>
        <dbReference type="ARBA" id="ARBA00022490"/>
    </source>
</evidence>
<evidence type="ECO:0000256" key="4">
    <source>
        <dbReference type="ARBA" id="ARBA00022857"/>
    </source>
</evidence>
<dbReference type="CDD" id="cd08253">
    <property type="entry name" value="zeta_crystallin"/>
    <property type="match status" value="1"/>
</dbReference>
<evidence type="ECO:0000256" key="1">
    <source>
        <dbReference type="ARBA" id="ARBA00004496"/>
    </source>
</evidence>
<dbReference type="InterPro" id="IPR013149">
    <property type="entry name" value="ADH-like_C"/>
</dbReference>
<dbReference type="InterPro" id="IPR036291">
    <property type="entry name" value="NAD(P)-bd_dom_sf"/>
</dbReference>
<sequence>MNGIRVESFGEPSVLKYVKDLKKPAPSGKQILIRMKAAGVNPLETYIRSGGFPSLPKLPYTPGTDGAGIIEDIGREVTKFKKGDRVYTTNSITGTYAEYSLVEEADVHLLHKNLSFADGASLFIPYYTAFRAVFTKGMGIAGKHILVHGASGAVGIAVCQMAAAGGLIVVGTAGTDEGIDMVKKNGASHCFNHRKAGYIDQAVAITGGKGFDIIVEMLANTNLNADLSVAARKGKVLIIGCRGTVDNFDPFPMMLKEIQVEGILVFGATSKQMVECADFLYSGMEKGWLKPVIDVPYDLSDAEEAHKEVIDHKKGTNGKIVLNIK</sequence>
<name>A0A7I8VBY2_9ANNE</name>
<keyword evidence="6" id="KW-0007">Acetylation</keyword>
<evidence type="ECO:0000256" key="5">
    <source>
        <dbReference type="ARBA" id="ARBA00022884"/>
    </source>
</evidence>
<dbReference type="PANTHER" id="PTHR44154">
    <property type="entry name" value="QUINONE OXIDOREDUCTASE"/>
    <property type="match status" value="1"/>
</dbReference>
<reference evidence="8 9" key="1">
    <citation type="submission" date="2020-08" db="EMBL/GenBank/DDBJ databases">
        <authorList>
            <person name="Hejnol A."/>
        </authorList>
    </citation>
    <scope>NUCLEOTIDE SEQUENCE [LARGE SCALE GENOMIC DNA]</scope>
</reference>
<dbReference type="InterPro" id="IPR020843">
    <property type="entry name" value="ER"/>
</dbReference>
<keyword evidence="9" id="KW-1185">Reference proteome</keyword>
<dbReference type="GO" id="GO:0003730">
    <property type="term" value="F:mRNA 3'-UTR binding"/>
    <property type="evidence" value="ECO:0007669"/>
    <property type="project" value="TreeGrafter"/>
</dbReference>
<accession>A0A7I8VBY2</accession>
<dbReference type="GO" id="GO:0070402">
    <property type="term" value="F:NADPH binding"/>
    <property type="evidence" value="ECO:0007669"/>
    <property type="project" value="TreeGrafter"/>
</dbReference>
<dbReference type="SMART" id="SM00829">
    <property type="entry name" value="PKS_ER"/>
    <property type="match status" value="1"/>
</dbReference>
<dbReference type="EMBL" id="CAJFCJ010000002">
    <property type="protein sequence ID" value="CAD5112735.1"/>
    <property type="molecule type" value="Genomic_DNA"/>
</dbReference>
<keyword evidence="3" id="KW-0963">Cytoplasm</keyword>
<evidence type="ECO:0000313" key="9">
    <source>
        <dbReference type="Proteomes" id="UP000549394"/>
    </source>
</evidence>
<feature type="domain" description="Enoyl reductase (ER)" evidence="7">
    <location>
        <begin position="10"/>
        <end position="322"/>
    </location>
</feature>
<proteinExistence type="inferred from homology"/>
<dbReference type="AlphaFoldDB" id="A0A7I8VBY2"/>
<evidence type="ECO:0000256" key="6">
    <source>
        <dbReference type="ARBA" id="ARBA00022990"/>
    </source>
</evidence>
<dbReference type="FunFam" id="3.90.180.10:FF:000016">
    <property type="entry name" value="Quinone oxidoreductase"/>
    <property type="match status" value="1"/>
</dbReference>
<dbReference type="Gene3D" id="3.90.180.10">
    <property type="entry name" value="Medium-chain alcohol dehydrogenases, catalytic domain"/>
    <property type="match status" value="1"/>
</dbReference>
<evidence type="ECO:0000313" key="8">
    <source>
        <dbReference type="EMBL" id="CAD5112735.1"/>
    </source>
</evidence>
<dbReference type="InterPro" id="IPR051603">
    <property type="entry name" value="Zinc-ADH_QOR/CCCR"/>
</dbReference>
<dbReference type="SUPFAM" id="SSF50129">
    <property type="entry name" value="GroES-like"/>
    <property type="match status" value="1"/>
</dbReference>
<gene>
    <name evidence="8" type="ORF">DGYR_LOCUS1823</name>
</gene>
<dbReference type="PANTHER" id="PTHR44154:SF1">
    <property type="entry name" value="QUINONE OXIDOREDUCTASE"/>
    <property type="match status" value="1"/>
</dbReference>
<keyword evidence="5" id="KW-0694">RNA-binding</keyword>
<dbReference type="GO" id="GO:0003960">
    <property type="term" value="F:quinone reductase (NADPH) activity"/>
    <property type="evidence" value="ECO:0007669"/>
    <property type="project" value="TreeGrafter"/>
</dbReference>
<dbReference type="Pfam" id="PF08240">
    <property type="entry name" value="ADH_N"/>
    <property type="match status" value="1"/>
</dbReference>
<dbReference type="GO" id="GO:0005829">
    <property type="term" value="C:cytosol"/>
    <property type="evidence" value="ECO:0007669"/>
    <property type="project" value="TreeGrafter"/>
</dbReference>
<evidence type="ECO:0000256" key="2">
    <source>
        <dbReference type="ARBA" id="ARBA00010371"/>
    </source>
</evidence>